<dbReference type="Pfam" id="PF03775">
    <property type="entry name" value="MinC_C"/>
    <property type="match status" value="1"/>
</dbReference>
<organism evidence="5">
    <name type="scientific">marine metagenome</name>
    <dbReference type="NCBI Taxonomy" id="408172"/>
    <lineage>
        <taxon>unclassified sequences</taxon>
        <taxon>metagenomes</taxon>
        <taxon>ecological metagenomes</taxon>
    </lineage>
</organism>
<protein>
    <recommendedName>
        <fullName evidence="4">Septum formation inhibitor MinC C-terminal domain-containing protein</fullName>
    </recommendedName>
</protein>
<dbReference type="PANTHER" id="PTHR34108:SF1">
    <property type="entry name" value="SEPTUM SITE-DETERMINING PROTEIN MINC"/>
    <property type="match status" value="1"/>
</dbReference>
<evidence type="ECO:0000256" key="2">
    <source>
        <dbReference type="ARBA" id="ARBA00023210"/>
    </source>
</evidence>
<feature type="domain" description="Septum formation inhibitor MinC C-terminal" evidence="4">
    <location>
        <begin position="7"/>
        <end position="92"/>
    </location>
</feature>
<name>A0A382TCZ9_9ZZZZ</name>
<dbReference type="InterPro" id="IPR005526">
    <property type="entry name" value="Septum_form_inhib_MinC_C"/>
</dbReference>
<dbReference type="InterPro" id="IPR036145">
    <property type="entry name" value="MinC_C_sf"/>
</dbReference>
<accession>A0A382TCZ9</accession>
<dbReference type="EMBL" id="UINC01135705">
    <property type="protein sequence ID" value="SVD20014.1"/>
    <property type="molecule type" value="Genomic_DNA"/>
</dbReference>
<dbReference type="InterPro" id="IPR013033">
    <property type="entry name" value="MinC"/>
</dbReference>
<dbReference type="GO" id="GO:1901891">
    <property type="term" value="P:regulation of cell septum assembly"/>
    <property type="evidence" value="ECO:0007669"/>
    <property type="project" value="InterPro"/>
</dbReference>
<dbReference type="GO" id="GO:0000917">
    <property type="term" value="P:division septum assembly"/>
    <property type="evidence" value="ECO:0007669"/>
    <property type="project" value="UniProtKB-KW"/>
</dbReference>
<evidence type="ECO:0000313" key="5">
    <source>
        <dbReference type="EMBL" id="SVD20014.1"/>
    </source>
</evidence>
<proteinExistence type="predicted"/>
<dbReference type="AlphaFoldDB" id="A0A382TCZ9"/>
<evidence type="ECO:0000256" key="3">
    <source>
        <dbReference type="ARBA" id="ARBA00023306"/>
    </source>
</evidence>
<evidence type="ECO:0000259" key="4">
    <source>
        <dbReference type="Pfam" id="PF03775"/>
    </source>
</evidence>
<dbReference type="PANTHER" id="PTHR34108">
    <property type="entry name" value="SEPTUM SITE-DETERMINING PROTEIN MINC"/>
    <property type="match status" value="1"/>
</dbReference>
<sequence length="98" mass="10491">QVERFLEGNIVVIGDVNPGAEVTASGDIIILGNLRGIAHAGALGNIAAAVIAMNMEPTQLRIGNVITRPPPRKHRRKPAMEVARIKQGNVIVEDFEGF</sequence>
<evidence type="ECO:0000256" key="1">
    <source>
        <dbReference type="ARBA" id="ARBA00022618"/>
    </source>
</evidence>
<reference evidence="5" key="1">
    <citation type="submission" date="2018-05" db="EMBL/GenBank/DDBJ databases">
        <authorList>
            <person name="Lanie J.A."/>
            <person name="Ng W.-L."/>
            <person name="Kazmierczak K.M."/>
            <person name="Andrzejewski T.M."/>
            <person name="Davidsen T.M."/>
            <person name="Wayne K.J."/>
            <person name="Tettelin H."/>
            <person name="Glass J.I."/>
            <person name="Rusch D."/>
            <person name="Podicherti R."/>
            <person name="Tsui H.-C.T."/>
            <person name="Winkler M.E."/>
        </authorList>
    </citation>
    <scope>NUCLEOTIDE SEQUENCE</scope>
</reference>
<keyword evidence="1" id="KW-0132">Cell division</keyword>
<gene>
    <name evidence="5" type="ORF">METZ01_LOCUS372868</name>
</gene>
<keyword evidence="2" id="KW-0717">Septation</keyword>
<feature type="non-terminal residue" evidence="5">
    <location>
        <position position="1"/>
    </location>
</feature>
<dbReference type="Gene3D" id="2.160.20.70">
    <property type="match status" value="1"/>
</dbReference>
<dbReference type="InterPro" id="IPR016098">
    <property type="entry name" value="CAP/MinC_C"/>
</dbReference>
<keyword evidence="3" id="KW-0131">Cell cycle</keyword>
<dbReference type="SUPFAM" id="SSF63848">
    <property type="entry name" value="Cell-division inhibitor MinC, C-terminal domain"/>
    <property type="match status" value="1"/>
</dbReference>
<dbReference type="GO" id="GO:0000902">
    <property type="term" value="P:cell morphogenesis"/>
    <property type="evidence" value="ECO:0007669"/>
    <property type="project" value="InterPro"/>
</dbReference>